<accession>A0A9D4VM99</accession>
<sequence>NEDANCEILSEGEDLKISSSIPVVEKNKRGRKRGRPSKQSTSGSKKQKAPNPKWIGRWIKRYKIRKNGRKDAFYIHKMIPKLTCRSKKEVDRYENFGIRPGRKADENGNEIPKSITKKQKGSSSK</sequence>
<dbReference type="AlphaFoldDB" id="A0A9D4VM99"/>
<dbReference type="Proteomes" id="UP001058974">
    <property type="component" value="Chromosome 7"/>
</dbReference>
<comment type="caution">
    <text evidence="2">The sequence shown here is derived from an EMBL/GenBank/DDBJ whole genome shotgun (WGS) entry which is preliminary data.</text>
</comment>
<feature type="compositionally biased region" description="Basic residues" evidence="1">
    <location>
        <begin position="115"/>
        <end position="125"/>
    </location>
</feature>
<organism evidence="2 3">
    <name type="scientific">Pisum sativum</name>
    <name type="common">Garden pea</name>
    <name type="synonym">Lathyrus oleraceus</name>
    <dbReference type="NCBI Taxonomy" id="3888"/>
    <lineage>
        <taxon>Eukaryota</taxon>
        <taxon>Viridiplantae</taxon>
        <taxon>Streptophyta</taxon>
        <taxon>Embryophyta</taxon>
        <taxon>Tracheophyta</taxon>
        <taxon>Spermatophyta</taxon>
        <taxon>Magnoliopsida</taxon>
        <taxon>eudicotyledons</taxon>
        <taxon>Gunneridae</taxon>
        <taxon>Pentapetalae</taxon>
        <taxon>rosids</taxon>
        <taxon>fabids</taxon>
        <taxon>Fabales</taxon>
        <taxon>Fabaceae</taxon>
        <taxon>Papilionoideae</taxon>
        <taxon>50 kb inversion clade</taxon>
        <taxon>NPAAA clade</taxon>
        <taxon>Hologalegina</taxon>
        <taxon>IRL clade</taxon>
        <taxon>Fabeae</taxon>
        <taxon>Lathyrus</taxon>
    </lineage>
</organism>
<dbReference type="Gramene" id="Psat07G0281900-T1">
    <property type="protein sequence ID" value="KAI5386430.1"/>
    <property type="gene ID" value="KIW84_072819"/>
</dbReference>
<gene>
    <name evidence="2" type="ORF">KIW84_072819</name>
</gene>
<evidence type="ECO:0000313" key="3">
    <source>
        <dbReference type="Proteomes" id="UP001058974"/>
    </source>
</evidence>
<feature type="region of interest" description="Disordered" evidence="1">
    <location>
        <begin position="19"/>
        <end position="56"/>
    </location>
</feature>
<protein>
    <submittedName>
        <fullName evidence="2">Uncharacterized protein</fullName>
    </submittedName>
</protein>
<feature type="non-terminal residue" evidence="2">
    <location>
        <position position="125"/>
    </location>
</feature>
<keyword evidence="3" id="KW-1185">Reference proteome</keyword>
<name>A0A9D4VM99_PEA</name>
<proteinExistence type="predicted"/>
<dbReference type="EMBL" id="JAMSHJ010000007">
    <property type="protein sequence ID" value="KAI5386430.1"/>
    <property type="molecule type" value="Genomic_DNA"/>
</dbReference>
<evidence type="ECO:0000256" key="1">
    <source>
        <dbReference type="SAM" id="MobiDB-lite"/>
    </source>
</evidence>
<feature type="region of interest" description="Disordered" evidence="1">
    <location>
        <begin position="95"/>
        <end position="125"/>
    </location>
</feature>
<evidence type="ECO:0000313" key="2">
    <source>
        <dbReference type="EMBL" id="KAI5386430.1"/>
    </source>
</evidence>
<reference evidence="2 3" key="1">
    <citation type="journal article" date="2022" name="Nat. Genet.">
        <title>Improved pea reference genome and pan-genome highlight genomic features and evolutionary characteristics.</title>
        <authorList>
            <person name="Yang T."/>
            <person name="Liu R."/>
            <person name="Luo Y."/>
            <person name="Hu S."/>
            <person name="Wang D."/>
            <person name="Wang C."/>
            <person name="Pandey M.K."/>
            <person name="Ge S."/>
            <person name="Xu Q."/>
            <person name="Li N."/>
            <person name="Li G."/>
            <person name="Huang Y."/>
            <person name="Saxena R.K."/>
            <person name="Ji Y."/>
            <person name="Li M."/>
            <person name="Yan X."/>
            <person name="He Y."/>
            <person name="Liu Y."/>
            <person name="Wang X."/>
            <person name="Xiang C."/>
            <person name="Varshney R.K."/>
            <person name="Ding H."/>
            <person name="Gao S."/>
            <person name="Zong X."/>
        </authorList>
    </citation>
    <scope>NUCLEOTIDE SEQUENCE [LARGE SCALE GENOMIC DNA]</scope>
    <source>
        <strain evidence="2 3">cv. Zhongwan 6</strain>
    </source>
</reference>